<dbReference type="AlphaFoldDB" id="A0AAN9KDA3"/>
<protein>
    <submittedName>
        <fullName evidence="1">Uncharacterized protein</fullName>
    </submittedName>
</protein>
<dbReference type="EMBL" id="JAYMYQ010000008">
    <property type="protein sequence ID" value="KAK7315685.1"/>
    <property type="molecule type" value="Genomic_DNA"/>
</dbReference>
<evidence type="ECO:0000313" key="1">
    <source>
        <dbReference type="EMBL" id="KAK7315685.1"/>
    </source>
</evidence>
<organism evidence="1 2">
    <name type="scientific">Canavalia gladiata</name>
    <name type="common">Sword bean</name>
    <name type="synonym">Dolichos gladiatus</name>
    <dbReference type="NCBI Taxonomy" id="3824"/>
    <lineage>
        <taxon>Eukaryota</taxon>
        <taxon>Viridiplantae</taxon>
        <taxon>Streptophyta</taxon>
        <taxon>Embryophyta</taxon>
        <taxon>Tracheophyta</taxon>
        <taxon>Spermatophyta</taxon>
        <taxon>Magnoliopsida</taxon>
        <taxon>eudicotyledons</taxon>
        <taxon>Gunneridae</taxon>
        <taxon>Pentapetalae</taxon>
        <taxon>rosids</taxon>
        <taxon>fabids</taxon>
        <taxon>Fabales</taxon>
        <taxon>Fabaceae</taxon>
        <taxon>Papilionoideae</taxon>
        <taxon>50 kb inversion clade</taxon>
        <taxon>NPAAA clade</taxon>
        <taxon>indigoferoid/millettioid clade</taxon>
        <taxon>Phaseoleae</taxon>
        <taxon>Canavalia</taxon>
    </lineage>
</organism>
<proteinExistence type="predicted"/>
<gene>
    <name evidence="1" type="ORF">VNO77_34252</name>
</gene>
<reference evidence="1 2" key="1">
    <citation type="submission" date="2024-01" db="EMBL/GenBank/DDBJ databases">
        <title>The genomes of 5 underutilized Papilionoideae crops provide insights into root nodulation and disease resistanc.</title>
        <authorList>
            <person name="Jiang F."/>
        </authorList>
    </citation>
    <scope>NUCLEOTIDE SEQUENCE [LARGE SCALE GENOMIC DNA]</scope>
    <source>
        <strain evidence="1">LVBAO_FW01</strain>
        <tissue evidence="1">Leaves</tissue>
    </source>
</reference>
<sequence length="247" mass="27930">MVDDPISHDGWLLRPDSTKNVASTSVTLYFHMTLQIGREFGFIHHQPSTCDSAVPSVLPVRLTYERNQNATCTVITTHTEDCCWRERNLHEYASPSLLGVSPNFAWSFAWIDKRSTRLPILDARNVSVRWEDTCLTALMHKLNPFSFNTGPDLSTLSIHFSSTCTFKSSIAWDDPHHRFDCLVLGMQLIIHANSSISWDCIVARIDGVSLLLFPEFSLLLPSAPKLVSFLAFLERSSRERIPLSKPP</sequence>
<comment type="caution">
    <text evidence="1">The sequence shown here is derived from an EMBL/GenBank/DDBJ whole genome shotgun (WGS) entry which is preliminary data.</text>
</comment>
<dbReference type="Proteomes" id="UP001367508">
    <property type="component" value="Unassembled WGS sequence"/>
</dbReference>
<keyword evidence="2" id="KW-1185">Reference proteome</keyword>
<evidence type="ECO:0000313" key="2">
    <source>
        <dbReference type="Proteomes" id="UP001367508"/>
    </source>
</evidence>
<accession>A0AAN9KDA3</accession>
<name>A0AAN9KDA3_CANGL</name>